<organism evidence="1 2">
    <name type="scientific">Gnathostoma spinigerum</name>
    <dbReference type="NCBI Taxonomy" id="75299"/>
    <lineage>
        <taxon>Eukaryota</taxon>
        <taxon>Metazoa</taxon>
        <taxon>Ecdysozoa</taxon>
        <taxon>Nematoda</taxon>
        <taxon>Chromadorea</taxon>
        <taxon>Rhabditida</taxon>
        <taxon>Spirurina</taxon>
        <taxon>Gnathostomatomorpha</taxon>
        <taxon>Gnathostomatoidea</taxon>
        <taxon>Gnathostomatidae</taxon>
        <taxon>Gnathostoma</taxon>
    </lineage>
</organism>
<keyword evidence="2" id="KW-1185">Reference proteome</keyword>
<gene>
    <name evidence="1" type="ORF">AB6A40_001826</name>
</gene>
<evidence type="ECO:0000313" key="2">
    <source>
        <dbReference type="Proteomes" id="UP001608902"/>
    </source>
</evidence>
<evidence type="ECO:0000313" key="1">
    <source>
        <dbReference type="EMBL" id="MFH4975117.1"/>
    </source>
</evidence>
<reference evidence="1 2" key="1">
    <citation type="submission" date="2024-08" db="EMBL/GenBank/DDBJ databases">
        <title>Gnathostoma spinigerum genome.</title>
        <authorList>
            <person name="Gonzalez-Bertolin B."/>
            <person name="Monzon S."/>
            <person name="Zaballos A."/>
            <person name="Jimenez P."/>
            <person name="Dekumyoy P."/>
            <person name="Varona S."/>
            <person name="Cuesta I."/>
            <person name="Sumanam S."/>
            <person name="Adisakwattana P."/>
            <person name="Gasser R.B."/>
            <person name="Hernandez-Gonzalez A."/>
            <person name="Young N.D."/>
            <person name="Perteguer M.J."/>
        </authorList>
    </citation>
    <scope>NUCLEOTIDE SEQUENCE [LARGE SCALE GENOMIC DNA]</scope>
    <source>
        <strain evidence="1">AL3</strain>
        <tissue evidence="1">Liver</tissue>
    </source>
</reference>
<name>A0ABD6E784_9BILA</name>
<comment type="caution">
    <text evidence="1">The sequence shown here is derived from an EMBL/GenBank/DDBJ whole genome shotgun (WGS) entry which is preliminary data.</text>
</comment>
<accession>A0ABD6E784</accession>
<proteinExistence type="predicted"/>
<protein>
    <submittedName>
        <fullName evidence="1">Uncharacterized protein</fullName>
    </submittedName>
</protein>
<dbReference type="EMBL" id="JBGFUD010000724">
    <property type="protein sequence ID" value="MFH4975117.1"/>
    <property type="molecule type" value="Genomic_DNA"/>
</dbReference>
<dbReference type="Proteomes" id="UP001608902">
    <property type="component" value="Unassembled WGS sequence"/>
</dbReference>
<dbReference type="AlphaFoldDB" id="A0ABD6E784"/>
<sequence length="146" mass="15706">MAPKTFPFDMDSLANALAPFVSKYISDSITAALAKQHDELIAKLEQLIAVDSSLSSIISSTHEQPAHPIISNSALYSTVARVVHTDAAVLKEIAKRAVFIGVPHASTKDPTTKKDSSMVAEVIRQSDSRELLDALEAGNISTQRHP</sequence>